<sequence>MSRRFSRAYPTFETWRAGQPARTKYVGGIERRRARYPSATLSQLRRHPRAGQPRLSAVRKAPPYRIPLAYLSPRERLQRQRALSVVSETRRGKGSLTKLSRAERISPRTVRRATGTFRKRGWRWVPTKTDRIQRWLRTYEAGRRVEVLIDDSRTAPLLSKYAHAVAEYLVTRDSEVFRPFRGKTYRDVFGVEHTFETRPEAVLAAVERSESDFGAFVDLYAETEGAEETA</sequence>
<reference evidence="1" key="2">
    <citation type="journal article" date="2014" name="ISME J.">
        <title>Microbial stratification in low pH oxic and suboxic macroscopic growths along an acid mine drainage.</title>
        <authorList>
            <person name="Mendez-Garcia C."/>
            <person name="Mesa V."/>
            <person name="Sprenger R.R."/>
            <person name="Richter M."/>
            <person name="Diez M.S."/>
            <person name="Solano J."/>
            <person name="Bargiela R."/>
            <person name="Golyshina O.V."/>
            <person name="Manteca A."/>
            <person name="Ramos J.L."/>
            <person name="Gallego J.R."/>
            <person name="Llorente I."/>
            <person name="Martins Dos Santos V.A."/>
            <person name="Jensen O.N."/>
            <person name="Pelaez A.I."/>
            <person name="Sanchez J."/>
            <person name="Ferrer M."/>
        </authorList>
    </citation>
    <scope>NUCLEOTIDE SEQUENCE</scope>
</reference>
<evidence type="ECO:0000313" key="1">
    <source>
        <dbReference type="EMBL" id="EQD68901.1"/>
    </source>
</evidence>
<gene>
    <name evidence="1" type="ORF">B2A_00250</name>
</gene>
<organism evidence="1">
    <name type="scientific">mine drainage metagenome</name>
    <dbReference type="NCBI Taxonomy" id="410659"/>
    <lineage>
        <taxon>unclassified sequences</taxon>
        <taxon>metagenomes</taxon>
        <taxon>ecological metagenomes</taxon>
    </lineage>
</organism>
<reference evidence="1" key="1">
    <citation type="submission" date="2013-08" db="EMBL/GenBank/DDBJ databases">
        <authorList>
            <person name="Mendez C."/>
            <person name="Richter M."/>
            <person name="Ferrer M."/>
            <person name="Sanchez J."/>
        </authorList>
    </citation>
    <scope>NUCLEOTIDE SEQUENCE</scope>
</reference>
<protein>
    <submittedName>
        <fullName evidence="1">Uncharacterized protein</fullName>
    </submittedName>
</protein>
<dbReference type="EMBL" id="AUZZ01000179">
    <property type="protein sequence ID" value="EQD68901.1"/>
    <property type="molecule type" value="Genomic_DNA"/>
</dbReference>
<name>T1B7H1_9ZZZZ</name>
<proteinExistence type="predicted"/>
<comment type="caution">
    <text evidence="1">The sequence shown here is derived from an EMBL/GenBank/DDBJ whole genome shotgun (WGS) entry which is preliminary data.</text>
</comment>
<dbReference type="AlphaFoldDB" id="T1B7H1"/>
<accession>T1B7H1</accession>